<reference evidence="1 2" key="1">
    <citation type="submission" date="2016-11" db="EMBL/GenBank/DDBJ databases">
        <authorList>
            <person name="Jaros S."/>
            <person name="Januszkiewicz K."/>
            <person name="Wedrychowicz H."/>
        </authorList>
    </citation>
    <scope>NUCLEOTIDE SEQUENCE [LARGE SCALE GENOMIC DNA]</scope>
    <source>
        <strain evidence="1 2">DSM 21864</strain>
    </source>
</reference>
<evidence type="ECO:0000313" key="1">
    <source>
        <dbReference type="EMBL" id="SHI63596.1"/>
    </source>
</evidence>
<dbReference type="Proteomes" id="UP000184080">
    <property type="component" value="Unassembled WGS sequence"/>
</dbReference>
<proteinExistence type="predicted"/>
<dbReference type="STRING" id="1121298.SAMN05444401_1211"/>
<gene>
    <name evidence="1" type="ORF">SAMN05444401_1211</name>
</gene>
<dbReference type="OrthoDB" id="1904255at2"/>
<keyword evidence="2" id="KW-1185">Reference proteome</keyword>
<dbReference type="AlphaFoldDB" id="A0A1M6CRI7"/>
<evidence type="ECO:0000313" key="2">
    <source>
        <dbReference type="Proteomes" id="UP000184080"/>
    </source>
</evidence>
<dbReference type="RefSeq" id="WP_073004585.1">
    <property type="nucleotide sequence ID" value="NZ_FQZO01000001.1"/>
</dbReference>
<name>A0A1M6CRI7_9CLOT</name>
<protein>
    <submittedName>
        <fullName evidence="1">Uncharacterized protein</fullName>
    </submittedName>
</protein>
<dbReference type="EMBL" id="FQZO01000001">
    <property type="protein sequence ID" value="SHI63596.1"/>
    <property type="molecule type" value="Genomic_DNA"/>
</dbReference>
<organism evidence="1 2">
    <name type="scientific">Clostridium amylolyticum</name>
    <dbReference type="NCBI Taxonomy" id="1121298"/>
    <lineage>
        <taxon>Bacteria</taxon>
        <taxon>Bacillati</taxon>
        <taxon>Bacillota</taxon>
        <taxon>Clostridia</taxon>
        <taxon>Eubacteriales</taxon>
        <taxon>Clostridiaceae</taxon>
        <taxon>Clostridium</taxon>
    </lineage>
</organism>
<accession>A0A1M6CRI7</accession>
<sequence length="184" mass="21728">MLYLEFDDLRWINAYIGNQEQLTSNDLEHLKTFAFMWDMFEAKACKGAANAQSIADFVLKDLGLEKQNRTSSVIDAYFDYFHDRYVTEGKLNEIFIRMSRDTKETFESDAGIFNVKDFIGQNLLDKDSTEINKLLTCILIAYRWRSNFFLLDKNIINISHQYKNFNIANKLIAMILQQYRRNIE</sequence>